<evidence type="ECO:0000256" key="1">
    <source>
        <dbReference type="ARBA" id="ARBA00007913"/>
    </source>
</evidence>
<dbReference type="GO" id="GO:0006369">
    <property type="term" value="P:termination of RNA polymerase II transcription"/>
    <property type="evidence" value="ECO:0007669"/>
    <property type="project" value="TreeGrafter"/>
</dbReference>
<organism evidence="10 11">
    <name type="scientific">Psilocybe cf. subviscida</name>
    <dbReference type="NCBI Taxonomy" id="2480587"/>
    <lineage>
        <taxon>Eukaryota</taxon>
        <taxon>Fungi</taxon>
        <taxon>Dikarya</taxon>
        <taxon>Basidiomycota</taxon>
        <taxon>Agaricomycotina</taxon>
        <taxon>Agaricomycetes</taxon>
        <taxon>Agaricomycetidae</taxon>
        <taxon>Agaricales</taxon>
        <taxon>Agaricineae</taxon>
        <taxon>Strophariaceae</taxon>
        <taxon>Psilocybe</taxon>
    </lineage>
</organism>
<keyword evidence="2 7" id="KW-0547">Nucleotide-binding</keyword>
<dbReference type="InterPro" id="IPR014016">
    <property type="entry name" value="UvrD-like_ATP-bd"/>
</dbReference>
<dbReference type="InterPro" id="IPR014001">
    <property type="entry name" value="Helicase_ATP-bd"/>
</dbReference>
<evidence type="ECO:0000256" key="5">
    <source>
        <dbReference type="ARBA" id="ARBA00022840"/>
    </source>
</evidence>
<dbReference type="GO" id="GO:0016787">
    <property type="term" value="F:hydrolase activity"/>
    <property type="evidence" value="ECO:0007669"/>
    <property type="project" value="UniProtKB-UniRule"/>
</dbReference>
<dbReference type="OrthoDB" id="6513042at2759"/>
<dbReference type="InterPro" id="IPR027417">
    <property type="entry name" value="P-loop_NTPase"/>
</dbReference>
<reference evidence="10 11" key="1">
    <citation type="journal article" date="2020" name="ISME J.">
        <title>Uncovering the hidden diversity of litter-decomposition mechanisms in mushroom-forming fungi.</title>
        <authorList>
            <person name="Floudas D."/>
            <person name="Bentzer J."/>
            <person name="Ahren D."/>
            <person name="Johansson T."/>
            <person name="Persson P."/>
            <person name="Tunlid A."/>
        </authorList>
    </citation>
    <scope>NUCLEOTIDE SEQUENCE [LARGE SCALE GENOMIC DNA]</scope>
    <source>
        <strain evidence="10 11">CBS 101986</strain>
    </source>
</reference>
<dbReference type="Gene3D" id="3.40.50.300">
    <property type="entry name" value="P-loop containing nucleotide triphosphate hydrolases"/>
    <property type="match status" value="2"/>
</dbReference>
<dbReference type="GO" id="GO:0001147">
    <property type="term" value="F:transcription termination site sequence-specific DNA binding"/>
    <property type="evidence" value="ECO:0007669"/>
    <property type="project" value="TreeGrafter"/>
</dbReference>
<evidence type="ECO:0000256" key="4">
    <source>
        <dbReference type="ARBA" id="ARBA00022806"/>
    </source>
</evidence>
<comment type="catalytic activity">
    <reaction evidence="6">
        <text>ATP + H2O = ADP + phosphate + H(+)</text>
        <dbReference type="Rhea" id="RHEA:13065"/>
        <dbReference type="ChEBI" id="CHEBI:15377"/>
        <dbReference type="ChEBI" id="CHEBI:15378"/>
        <dbReference type="ChEBI" id="CHEBI:30616"/>
        <dbReference type="ChEBI" id="CHEBI:43474"/>
        <dbReference type="ChEBI" id="CHEBI:456216"/>
        <dbReference type="EC" id="3.6.4.12"/>
    </reaction>
    <physiologicalReaction direction="left-to-right" evidence="6">
        <dbReference type="Rhea" id="RHEA:13066"/>
    </physiologicalReaction>
</comment>
<dbReference type="InterPro" id="IPR024481">
    <property type="entry name" value="Helicase_Sen1_N"/>
</dbReference>
<evidence type="ECO:0000259" key="9">
    <source>
        <dbReference type="PROSITE" id="PS51198"/>
    </source>
</evidence>
<proteinExistence type="inferred from homology"/>
<dbReference type="InterPro" id="IPR041677">
    <property type="entry name" value="DNA2/NAM7_AAA_11"/>
</dbReference>
<dbReference type="PANTHER" id="PTHR10887:SF495">
    <property type="entry name" value="HELICASE SENATAXIN ISOFORM X1-RELATED"/>
    <property type="match status" value="1"/>
</dbReference>
<evidence type="ECO:0000256" key="7">
    <source>
        <dbReference type="PROSITE-ProRule" id="PRU00560"/>
    </source>
</evidence>
<dbReference type="InterPro" id="IPR045055">
    <property type="entry name" value="DNA2/NAM7-like"/>
</dbReference>
<comment type="caution">
    <text evidence="10">The sequence shown here is derived from an EMBL/GenBank/DDBJ whole genome shotgun (WGS) entry which is preliminary data.</text>
</comment>
<feature type="binding site" evidence="7">
    <location>
        <begin position="1334"/>
        <end position="1341"/>
    </location>
    <ligand>
        <name>ATP</name>
        <dbReference type="ChEBI" id="CHEBI:30616"/>
    </ligand>
</feature>
<keyword evidence="5 7" id="KW-0067">ATP-binding</keyword>
<accession>A0A8H5EX40</accession>
<dbReference type="FunFam" id="3.40.50.300:FF:000326">
    <property type="entry name" value="P-loop containing nucleoside triphosphate hydrolase"/>
    <property type="match status" value="1"/>
</dbReference>
<feature type="region of interest" description="Disordered" evidence="8">
    <location>
        <begin position="879"/>
        <end position="929"/>
    </location>
</feature>
<gene>
    <name evidence="10" type="ORF">D9619_006979</name>
</gene>
<feature type="domain" description="UvrD-like helicase ATP-binding" evidence="9">
    <location>
        <begin position="1313"/>
        <end position="1625"/>
    </location>
</feature>
<feature type="compositionally biased region" description="Low complexity" evidence="8">
    <location>
        <begin position="1950"/>
        <end position="1966"/>
    </location>
</feature>
<keyword evidence="11" id="KW-1185">Reference proteome</keyword>
<dbReference type="Pfam" id="PF13086">
    <property type="entry name" value="AAA_11"/>
    <property type="match status" value="1"/>
</dbReference>
<dbReference type="GO" id="GO:0005524">
    <property type="term" value="F:ATP binding"/>
    <property type="evidence" value="ECO:0007669"/>
    <property type="project" value="UniProtKB-UniRule"/>
</dbReference>
<dbReference type="Pfam" id="PF12726">
    <property type="entry name" value="SEN1_N"/>
    <property type="match status" value="1"/>
</dbReference>
<feature type="compositionally biased region" description="Low complexity" evidence="8">
    <location>
        <begin position="988"/>
        <end position="1010"/>
    </location>
</feature>
<dbReference type="GO" id="GO:0003678">
    <property type="term" value="F:DNA helicase activity"/>
    <property type="evidence" value="ECO:0007669"/>
    <property type="project" value="UniProtKB-EC"/>
</dbReference>
<name>A0A8H5EX40_9AGAR</name>
<dbReference type="PROSITE" id="PS51198">
    <property type="entry name" value="UVRD_HELICASE_ATP_BIND"/>
    <property type="match status" value="1"/>
</dbReference>
<keyword evidence="4 7" id="KW-0347">Helicase</keyword>
<dbReference type="SMART" id="SM00487">
    <property type="entry name" value="DEXDc"/>
    <property type="match status" value="1"/>
</dbReference>
<dbReference type="CDD" id="cd18042">
    <property type="entry name" value="DEXXQc_SETX"/>
    <property type="match status" value="1"/>
</dbReference>
<dbReference type="GO" id="GO:0005694">
    <property type="term" value="C:chromosome"/>
    <property type="evidence" value="ECO:0007669"/>
    <property type="project" value="UniProtKB-ARBA"/>
</dbReference>
<dbReference type="InterPro" id="IPR056474">
    <property type="entry name" value="SEN1_barrel"/>
</dbReference>
<dbReference type="InterPro" id="IPR047187">
    <property type="entry name" value="SF1_C_Upf1"/>
</dbReference>
<evidence type="ECO:0000256" key="3">
    <source>
        <dbReference type="ARBA" id="ARBA00022801"/>
    </source>
</evidence>
<dbReference type="Proteomes" id="UP000567179">
    <property type="component" value="Unassembled WGS sequence"/>
</dbReference>
<evidence type="ECO:0000313" key="10">
    <source>
        <dbReference type="EMBL" id="KAF5315238.1"/>
    </source>
</evidence>
<feature type="region of interest" description="Disordered" evidence="8">
    <location>
        <begin position="1826"/>
        <end position="1989"/>
    </location>
</feature>
<dbReference type="Pfam" id="PF13087">
    <property type="entry name" value="AAA_12"/>
    <property type="match status" value="1"/>
</dbReference>
<comment type="similarity">
    <text evidence="1">Belongs to the DNA2/NAM7 helicase family.</text>
</comment>
<dbReference type="GO" id="GO:0016604">
    <property type="term" value="C:nuclear body"/>
    <property type="evidence" value="ECO:0007669"/>
    <property type="project" value="TreeGrafter"/>
</dbReference>
<dbReference type="CDD" id="cd18808">
    <property type="entry name" value="SF1_C_Upf1"/>
    <property type="match status" value="1"/>
</dbReference>
<keyword evidence="3 7" id="KW-0378">Hydrolase</keyword>
<dbReference type="SUPFAM" id="SSF52540">
    <property type="entry name" value="P-loop containing nucleoside triphosphate hydrolases"/>
    <property type="match status" value="1"/>
</dbReference>
<evidence type="ECO:0000256" key="6">
    <source>
        <dbReference type="ARBA" id="ARBA00048432"/>
    </source>
</evidence>
<dbReference type="InterPro" id="IPR041679">
    <property type="entry name" value="DNA2/NAM7-like_C"/>
</dbReference>
<feature type="compositionally biased region" description="Polar residues" evidence="8">
    <location>
        <begin position="1028"/>
        <end position="1043"/>
    </location>
</feature>
<evidence type="ECO:0000256" key="8">
    <source>
        <dbReference type="SAM" id="MobiDB-lite"/>
    </source>
</evidence>
<protein>
    <recommendedName>
        <fullName evidence="9">UvrD-like helicase ATP-binding domain-containing protein</fullName>
    </recommendedName>
</protein>
<sequence>MSRVNVDKVNKLLEELREDPTLFTIDDRILQPIWEYLVNVPLVGGGERHWFCTLANDTTIEAATFLLRLLSFSSVAVIKWKELLHECLSHCVGCVHGCEAAKVRSRSTYLSNYMAETLDAFFSSVDELELTQILGDIDSARKTGTSVHDAVLYRMITNWHIFTDRVVLDYLYASPPTNVTDGWPQPLGPGLLALLISANPSLRQWALGHASRSRIIGANDFTRSHNAALSLVLWTLKGSQGQAPVSVPPPMATKSQLWSGVYDILRLVPPEWFQTDVGLEMKRVILSKLSTPDAEFQGIFKSFVLLSKRLGTSLWSGEGPEYPGGVFDAIVNNHYYSMRLQALGQSDAGSFYLSWFQEYLATLRSSPDYGAILNKVINFFCESTQTESFEQVRPTVMKIALNILKSEFRRSSTSDGGVNHRKIISDILDLHATALLDLAFGNKCKCAQWQSTRELARSFLEETIYDDIDSISEAINKMTPVLGQRKFDKTKDVTLPVLSFRKKIWPALYTSLQTNITLDTQDVKAIGGIISLVAKVSHLTKIQTSVYTDHWGNLPAGNVLLDEINRCLSAIHEGFSAVISTFSECGNSTNGIDLLQSDGVSKAAMMLLLSPAQEFETASKTLIGLAFDVDGRADCIRAMLENRPAESFDGMFEYLERFEKYATVMPEACTLSATLVLCFADVLEVLCATPGGLVHSSYFLRPKEDNGPAARLPQFWKRLNAALTVIYKRTPMWAEVMEAADMLTWMRDAMILARDALGQWRVIEHASNTYHKEAEKQSRTVKVSAIGKQMINSLQTFMPEVVKWLRLTNEELLYQSFSLLESLLDLMKETDIQPTEIVLTKCLKYVRGKSSTKLDEGRLSRLSDKLAYFEEDEIEILEHKPAPGKPAASSKIAPSTVQPRPTPSAPVPSAAAATKGKSKVQEPPKVRNYIQGRASVSAGTASKVKLQKPLPFKSSAILYNSDDDNLSSKSSKFTEKDKQRLAAATAATRPSFRKTSSSSTASVSGPSNPSDTALRVPRISGEPKNETHSAASLSEATESNASDPESDDGDIPDLANYGKVKSPSKPKPVVRRQIKTMDLPTRTMLGSRRPREKNWADLQSERIKPDISALHKVILSWKYDHDGPLPPGPPLVPCRVPQWFQDYDHYFRVFQPLLLLEAWSQLSQSKEEKQDSFQCKVESRHYNSDFAEIDMTIPESVTTGWYLAETDIVLLRQPGNPKCAMAKVRSYRSFKSGIQLTVGCYCPGGSGDPGLHISTMWQISKLFSLSTLNREFAALVSLQYNKMQSFIFNPSLPQSSVVDPKALQQVVQQYKVNEPQAEAILKALDTDGFSLIQGPPGTGKTSTITGLISRFLSKKSTAPVGITAGRPSGEAPPPRVLVCAPSNAAVNELVQRLQDANIHATQRGLTASIVRVGTEDAASGNVRDLFLDNLVQEKLGGVVRPPFGDIANEISGIYEELAVVKAQRIAIQQELDASTGPRQAHLQNQKRELFAKKEVLGSKLDKTRAKQKDESRTFDTARRNARLEVLNGADIICTTLSGAGHENIDMLSFDMIVIDEAAQSIELSSLIPLRFGCSRVVMVGDPQQLPPTVISREATQYGYNESLFVRLQRSRPDAVHLLSIQYRMHPDISCLPSRVFYDNKLLDGPDMATKTLQPWHGTKQFGTYKFFNVAGVEESAGGHSLKNTAECMIATEIFKTLSQHYKSIDFSHRIGIISMYRAQNTALRNIFVSKFGRDVANKIQFGTVDGFQGQEKDIIILSCVRSGTRSSNIGFLSDVRRMNVALTRAKSSLFILGNAPTLERSDKTWAEIIKDAKSRSTLIDVNAQYFARPPSPESVDASQPPTKKRKTVTKPNTQPPTSELLTPREFNSANTTAPAFSTAPSNGDEPQQTSTTSAVPLVPKAKSVTHPERTTSKRAHDNVDGTSASVIPAPAPAQSGPPTKKQGSLPTAGSSTARNPNASSASAQQPRPAPPKKRKIPPSMDLFIPKKKK</sequence>
<evidence type="ECO:0000256" key="2">
    <source>
        <dbReference type="ARBA" id="ARBA00022741"/>
    </source>
</evidence>
<dbReference type="Pfam" id="PF23576">
    <property type="entry name" value="SEN1_barrel"/>
    <property type="match status" value="1"/>
</dbReference>
<feature type="region of interest" description="Disordered" evidence="8">
    <location>
        <begin position="958"/>
        <end position="1070"/>
    </location>
</feature>
<dbReference type="PANTHER" id="PTHR10887">
    <property type="entry name" value="DNA2/NAM7 HELICASE FAMILY"/>
    <property type="match status" value="1"/>
</dbReference>
<evidence type="ECO:0000313" key="11">
    <source>
        <dbReference type="Proteomes" id="UP000567179"/>
    </source>
</evidence>
<feature type="compositionally biased region" description="Basic and acidic residues" evidence="8">
    <location>
        <begin position="1905"/>
        <end position="1919"/>
    </location>
</feature>
<feature type="compositionally biased region" description="Polar residues" evidence="8">
    <location>
        <begin position="1855"/>
        <end position="1894"/>
    </location>
</feature>
<dbReference type="EMBL" id="JAACJJ010000043">
    <property type="protein sequence ID" value="KAF5315238.1"/>
    <property type="molecule type" value="Genomic_DNA"/>
</dbReference>